<dbReference type="GO" id="GO:0030246">
    <property type="term" value="F:carbohydrate binding"/>
    <property type="evidence" value="ECO:0007669"/>
    <property type="project" value="InterPro"/>
</dbReference>
<sequence length="363" mass="42142">METKYFDVPLDNNDEENEQIQRRIHHRNSSATEKNDTNVLSLQNIFCNRFVPFIGLLVLCAFIGIGTPMIWNQIWKPNTNITIETDLRYDCSPLQPKEPEKCSEICKLDQLAKDEEIRCYYRMERSKDLEDDAHLIPRYIVEQIDDFNHLLSLHNAPPFIHDEENDQLTKSPVIHSKLSLSIRHHNSNHSSVLIKPLHDDETLWSKHFDFNYEPHNSSIDSQATITVENDFKNNYFQLKVRRKSNDAKLFDMGSHTPFIFANGYIEISTLLINDIMYGLGQSNQPFRHNFSIPRKWNLFNQYHDNLTMNATSLFGSHPFYLGIDDPKQGNAYGVLLLNSFPLQAIINARPSLTLRTIGGHLEL</sequence>
<dbReference type="InterPro" id="IPR011013">
    <property type="entry name" value="Gal_mutarotase_sf_dom"/>
</dbReference>
<dbReference type="GO" id="GO:0004553">
    <property type="term" value="F:hydrolase activity, hydrolyzing O-glycosyl compounds"/>
    <property type="evidence" value="ECO:0007669"/>
    <property type="project" value="TreeGrafter"/>
</dbReference>
<dbReference type="PANTHER" id="PTHR22762:SF133">
    <property type="entry name" value="P-TYPE DOMAIN-CONTAINING PROTEIN"/>
    <property type="match status" value="1"/>
</dbReference>
<dbReference type="CDD" id="cd14752">
    <property type="entry name" value="GH31_N"/>
    <property type="match status" value="1"/>
</dbReference>
<evidence type="ECO:0000313" key="3">
    <source>
        <dbReference type="Proteomes" id="UP000194236"/>
    </source>
</evidence>
<name>A0A1Y3AUY0_EURMA</name>
<reference evidence="2 3" key="1">
    <citation type="submission" date="2017-03" db="EMBL/GenBank/DDBJ databases">
        <title>Genome Survey of Euroglyphus maynei.</title>
        <authorList>
            <person name="Arlian L.G."/>
            <person name="Morgan M.S."/>
            <person name="Rider S.D."/>
        </authorList>
    </citation>
    <scope>NUCLEOTIDE SEQUENCE [LARGE SCALE GENOMIC DNA]</scope>
    <source>
        <strain evidence="2">Arlian Lab</strain>
        <tissue evidence="2">Whole body</tissue>
    </source>
</reference>
<accession>A0A1Y3AUY0</accession>
<feature type="transmembrane region" description="Helical" evidence="1">
    <location>
        <begin position="50"/>
        <end position="71"/>
    </location>
</feature>
<dbReference type="GO" id="GO:0005975">
    <property type="term" value="P:carbohydrate metabolic process"/>
    <property type="evidence" value="ECO:0007669"/>
    <property type="project" value="InterPro"/>
</dbReference>
<protein>
    <submittedName>
        <fullName evidence="2">Uncharacterized protein</fullName>
    </submittedName>
</protein>
<dbReference type="OrthoDB" id="6418918at2759"/>
<dbReference type="Proteomes" id="UP000194236">
    <property type="component" value="Unassembled WGS sequence"/>
</dbReference>
<dbReference type="Gene3D" id="2.60.40.1760">
    <property type="entry name" value="glycosyl hydrolase (family 31)"/>
    <property type="match status" value="1"/>
</dbReference>
<dbReference type="AlphaFoldDB" id="A0A1Y3AUY0"/>
<dbReference type="PANTHER" id="PTHR22762">
    <property type="entry name" value="ALPHA-GLUCOSIDASE"/>
    <property type="match status" value="1"/>
</dbReference>
<keyword evidence="1" id="KW-1133">Transmembrane helix</keyword>
<keyword evidence="1" id="KW-0472">Membrane</keyword>
<organism evidence="2 3">
    <name type="scientific">Euroglyphus maynei</name>
    <name type="common">Mayne's house dust mite</name>
    <dbReference type="NCBI Taxonomy" id="6958"/>
    <lineage>
        <taxon>Eukaryota</taxon>
        <taxon>Metazoa</taxon>
        <taxon>Ecdysozoa</taxon>
        <taxon>Arthropoda</taxon>
        <taxon>Chelicerata</taxon>
        <taxon>Arachnida</taxon>
        <taxon>Acari</taxon>
        <taxon>Acariformes</taxon>
        <taxon>Sarcoptiformes</taxon>
        <taxon>Astigmata</taxon>
        <taxon>Psoroptidia</taxon>
        <taxon>Analgoidea</taxon>
        <taxon>Pyroglyphidae</taxon>
        <taxon>Pyroglyphinae</taxon>
        <taxon>Euroglyphus</taxon>
    </lineage>
</organism>
<feature type="non-terminal residue" evidence="2">
    <location>
        <position position="363"/>
    </location>
</feature>
<dbReference type="SUPFAM" id="SSF74650">
    <property type="entry name" value="Galactose mutarotase-like"/>
    <property type="match status" value="1"/>
</dbReference>
<keyword evidence="1" id="KW-0812">Transmembrane</keyword>
<proteinExistence type="predicted"/>
<evidence type="ECO:0000256" key="1">
    <source>
        <dbReference type="SAM" id="Phobius"/>
    </source>
</evidence>
<keyword evidence="3" id="KW-1185">Reference proteome</keyword>
<comment type="caution">
    <text evidence="2">The sequence shown here is derived from an EMBL/GenBank/DDBJ whole genome shotgun (WGS) entry which is preliminary data.</text>
</comment>
<dbReference type="EMBL" id="MUJZ01057017">
    <property type="protein sequence ID" value="OTF72271.1"/>
    <property type="molecule type" value="Genomic_DNA"/>
</dbReference>
<evidence type="ECO:0000313" key="2">
    <source>
        <dbReference type="EMBL" id="OTF72271.1"/>
    </source>
</evidence>
<gene>
    <name evidence="2" type="ORF">BLA29_005346</name>
</gene>